<evidence type="ECO:0000313" key="2">
    <source>
        <dbReference type="EMBL" id="KTD55885.1"/>
    </source>
</evidence>
<protein>
    <submittedName>
        <fullName evidence="2">Coiled coil protein</fullName>
    </submittedName>
</protein>
<dbReference type="RefSeq" id="WP_027270967.1">
    <property type="nucleotide sequence ID" value="NZ_CAAAJE010000012.1"/>
</dbReference>
<keyword evidence="4" id="KW-1185">Reference proteome</keyword>
<proteinExistence type="predicted"/>
<sequence length="162" mass="17998">MPMLNQLSSELREALGKMSPRATQYQVLAEKSKSESLRDNQDAINYVDSVIKRYKSIKAISPTTSLLESKRESFLALLKQHVGEIAVLSFSKPSDVASRLKEVDFSNDSIDEITKGMEQPGVNDDDLATLITSVVTSETSLLSANSHHHGHPYAYSHFHGHR</sequence>
<dbReference type="PATRIC" id="fig|28087.4.peg.2175"/>
<organism evidence="2 3">
    <name type="scientific">Legionella sainthelensi</name>
    <dbReference type="NCBI Taxonomy" id="28087"/>
    <lineage>
        <taxon>Bacteria</taxon>
        <taxon>Pseudomonadati</taxon>
        <taxon>Pseudomonadota</taxon>
        <taxon>Gammaproteobacteria</taxon>
        <taxon>Legionellales</taxon>
        <taxon>Legionellaceae</taxon>
        <taxon>Legionella</taxon>
    </lineage>
</organism>
<evidence type="ECO:0000313" key="1">
    <source>
        <dbReference type="EMBL" id="AUH72125.1"/>
    </source>
</evidence>
<evidence type="ECO:0000313" key="3">
    <source>
        <dbReference type="Proteomes" id="UP000054621"/>
    </source>
</evidence>
<dbReference type="Proteomes" id="UP000234343">
    <property type="component" value="Chromosome"/>
</dbReference>
<dbReference type="Proteomes" id="UP000054621">
    <property type="component" value="Unassembled WGS sequence"/>
</dbReference>
<dbReference type="EMBL" id="LNYV01000034">
    <property type="protein sequence ID" value="KTD55885.1"/>
    <property type="molecule type" value="Genomic_DNA"/>
</dbReference>
<dbReference type="EMBL" id="CP025491">
    <property type="protein sequence ID" value="AUH72125.1"/>
    <property type="molecule type" value="Genomic_DNA"/>
</dbReference>
<reference evidence="1 4" key="2">
    <citation type="submission" date="2017-12" db="EMBL/GenBank/DDBJ databases">
        <title>Legionella sainthelensi LA01-117, whole genome sequence of a clinical isolate from New Zealand.</title>
        <authorList>
            <person name="Cree S.L."/>
            <person name="Slow S."/>
            <person name="Kennedy M.A."/>
            <person name="Murdoch D.R."/>
            <person name="Biggs P.J."/>
            <person name="Anderson T."/>
        </authorList>
    </citation>
    <scope>NUCLEOTIDE SEQUENCE [LARGE SCALE GENOMIC DNA]</scope>
    <source>
        <strain evidence="1 4">LA01-117</strain>
    </source>
</reference>
<dbReference type="AlphaFoldDB" id="A0A0W0YG06"/>
<accession>A0A0W0YG06</accession>
<dbReference type="eggNOG" id="ENOG5031E9P">
    <property type="taxonomic scope" value="Bacteria"/>
</dbReference>
<dbReference type="KEGG" id="lsh:CAB17_08645"/>
<dbReference type="OrthoDB" id="5653618at2"/>
<evidence type="ECO:0000313" key="4">
    <source>
        <dbReference type="Proteomes" id="UP000234343"/>
    </source>
</evidence>
<reference evidence="2 3" key="1">
    <citation type="submission" date="2015-11" db="EMBL/GenBank/DDBJ databases">
        <title>Genomic analysis of 38 Legionella species identifies large and diverse effector repertoires.</title>
        <authorList>
            <person name="Burstein D."/>
            <person name="Amaro F."/>
            <person name="Zusman T."/>
            <person name="Lifshitz Z."/>
            <person name="Cohen O."/>
            <person name="Gilbert J.A."/>
            <person name="Pupko T."/>
            <person name="Shuman H.A."/>
            <person name="Segal G."/>
        </authorList>
    </citation>
    <scope>NUCLEOTIDE SEQUENCE [LARGE SCALE GENOMIC DNA]</scope>
    <source>
        <strain evidence="2 3">Mt.St.Helens-4</strain>
    </source>
</reference>
<name>A0A0W0YG06_9GAMM</name>
<gene>
    <name evidence="1" type="ORF">CAB17_08645</name>
    <name evidence="2" type="ORF">Lsai_2015</name>
</gene>